<reference evidence="7" key="1">
    <citation type="submission" date="2021-06" db="EMBL/GenBank/DDBJ databases">
        <authorList>
            <person name="Kallberg Y."/>
            <person name="Tangrot J."/>
            <person name="Rosling A."/>
        </authorList>
    </citation>
    <scope>NUCLEOTIDE SEQUENCE</scope>
    <source>
        <strain evidence="7">BR232B</strain>
    </source>
</reference>
<dbReference type="Proteomes" id="UP000789739">
    <property type="component" value="Unassembled WGS sequence"/>
</dbReference>
<dbReference type="EMBL" id="CAJVPI010001571">
    <property type="protein sequence ID" value="CAG8618898.1"/>
    <property type="molecule type" value="Genomic_DNA"/>
</dbReference>
<feature type="transmembrane region" description="Helical" evidence="5">
    <location>
        <begin position="163"/>
        <end position="186"/>
    </location>
</feature>
<feature type="transmembrane region" description="Helical" evidence="5">
    <location>
        <begin position="334"/>
        <end position="352"/>
    </location>
</feature>
<name>A0A9N9GQK1_9GLOM</name>
<dbReference type="GO" id="GO:0016020">
    <property type="term" value="C:membrane"/>
    <property type="evidence" value="ECO:0007669"/>
    <property type="project" value="UniProtKB-SubCell"/>
</dbReference>
<dbReference type="PROSITE" id="PS50850">
    <property type="entry name" value="MFS"/>
    <property type="match status" value="1"/>
</dbReference>
<dbReference type="Pfam" id="PF07690">
    <property type="entry name" value="MFS_1"/>
    <property type="match status" value="1"/>
</dbReference>
<dbReference type="OrthoDB" id="433512at2759"/>
<evidence type="ECO:0000256" key="4">
    <source>
        <dbReference type="ARBA" id="ARBA00023136"/>
    </source>
</evidence>
<dbReference type="PROSITE" id="PS00217">
    <property type="entry name" value="SUGAR_TRANSPORT_2"/>
    <property type="match status" value="1"/>
</dbReference>
<feature type="transmembrane region" description="Helical" evidence="5">
    <location>
        <begin position="21"/>
        <end position="54"/>
    </location>
</feature>
<evidence type="ECO:0000313" key="7">
    <source>
        <dbReference type="EMBL" id="CAG8618898.1"/>
    </source>
</evidence>
<proteinExistence type="predicted"/>
<keyword evidence="8" id="KW-1185">Reference proteome</keyword>
<dbReference type="SUPFAM" id="SSF103473">
    <property type="entry name" value="MFS general substrate transporter"/>
    <property type="match status" value="1"/>
</dbReference>
<sequence>MNNPRENAIALMNNNNKTWFFVRLCLVTGAGFFTAAYDLFAINLVSLMLGYVYYKEQKELPENTDLCLKISAQLGAIIGQLLFGYLADRYGRKKMYGVELMLSVGATISSTLAGNSPKVSIISSLIVYRFILGIGAGGNYPLSAVITAEFLPPSNRGRWMAGVFAQQGLGILFAGVVSVAMLAAFRSSINENEDNLDSVWRLVLGFGAVPGLAALFFRLTIPETPVYKIEVWQNPEQANHDMNQIVNERGIRYPQTEEENVRGTNLTDFYTFFRGNPGYLKYLIGTCITWFCIDISFYGIGLNNATIFKEIGFDVSKTSEGAYTQLLNASTGNIIITLLGTIPGYLMTMALIDNRRVGRIKIMYIGFTASAVLLLIFGVTYNNTVNNRAAFLVMFILIQIGFSKLRDVGGKDPTNANEFLGPLIAISAGFMTETPTIT</sequence>
<dbReference type="AlphaFoldDB" id="A0A9N9GQK1"/>
<evidence type="ECO:0000313" key="8">
    <source>
        <dbReference type="Proteomes" id="UP000789739"/>
    </source>
</evidence>
<comment type="subcellular location">
    <subcellularLocation>
        <location evidence="1">Membrane</location>
        <topology evidence="1">Multi-pass membrane protein</topology>
    </subcellularLocation>
</comment>
<comment type="caution">
    <text evidence="7">The sequence shown here is derived from an EMBL/GenBank/DDBJ whole genome shotgun (WGS) entry which is preliminary data.</text>
</comment>
<keyword evidence="3 5" id="KW-1133">Transmembrane helix</keyword>
<evidence type="ECO:0000256" key="5">
    <source>
        <dbReference type="SAM" id="Phobius"/>
    </source>
</evidence>
<feature type="transmembrane region" description="Helical" evidence="5">
    <location>
        <begin position="126"/>
        <end position="151"/>
    </location>
</feature>
<dbReference type="InterPro" id="IPR011701">
    <property type="entry name" value="MFS"/>
</dbReference>
<evidence type="ECO:0000256" key="1">
    <source>
        <dbReference type="ARBA" id="ARBA00004141"/>
    </source>
</evidence>
<organism evidence="7 8">
    <name type="scientific">Paraglomus brasilianum</name>
    <dbReference type="NCBI Taxonomy" id="144538"/>
    <lineage>
        <taxon>Eukaryota</taxon>
        <taxon>Fungi</taxon>
        <taxon>Fungi incertae sedis</taxon>
        <taxon>Mucoromycota</taxon>
        <taxon>Glomeromycotina</taxon>
        <taxon>Glomeromycetes</taxon>
        <taxon>Paraglomerales</taxon>
        <taxon>Paraglomeraceae</taxon>
        <taxon>Paraglomus</taxon>
    </lineage>
</organism>
<feature type="transmembrane region" description="Helical" evidence="5">
    <location>
        <begin position="66"/>
        <end position="87"/>
    </location>
</feature>
<feature type="transmembrane region" description="Helical" evidence="5">
    <location>
        <begin position="198"/>
        <end position="219"/>
    </location>
</feature>
<keyword evidence="2 5" id="KW-0812">Transmembrane</keyword>
<evidence type="ECO:0000259" key="6">
    <source>
        <dbReference type="PROSITE" id="PS50850"/>
    </source>
</evidence>
<accession>A0A9N9GQK1</accession>
<dbReference type="PANTHER" id="PTHR24064">
    <property type="entry name" value="SOLUTE CARRIER FAMILY 22 MEMBER"/>
    <property type="match status" value="1"/>
</dbReference>
<dbReference type="Gene3D" id="1.20.1250.20">
    <property type="entry name" value="MFS general substrate transporter like domains"/>
    <property type="match status" value="1"/>
</dbReference>
<keyword evidence="4 5" id="KW-0472">Membrane</keyword>
<gene>
    <name evidence="7" type="ORF">PBRASI_LOCUS8589</name>
</gene>
<dbReference type="GO" id="GO:0022857">
    <property type="term" value="F:transmembrane transporter activity"/>
    <property type="evidence" value="ECO:0007669"/>
    <property type="project" value="InterPro"/>
</dbReference>
<feature type="domain" description="Major facilitator superfamily (MFS) profile" evidence="6">
    <location>
        <begin position="24"/>
        <end position="438"/>
    </location>
</feature>
<feature type="transmembrane region" description="Helical" evidence="5">
    <location>
        <begin position="364"/>
        <end position="382"/>
    </location>
</feature>
<evidence type="ECO:0000256" key="3">
    <source>
        <dbReference type="ARBA" id="ARBA00022989"/>
    </source>
</evidence>
<protein>
    <submittedName>
        <fullName evidence="7">11716_t:CDS:1</fullName>
    </submittedName>
</protein>
<dbReference type="InterPro" id="IPR036259">
    <property type="entry name" value="MFS_trans_sf"/>
</dbReference>
<dbReference type="InterPro" id="IPR020846">
    <property type="entry name" value="MFS_dom"/>
</dbReference>
<dbReference type="InterPro" id="IPR005829">
    <property type="entry name" value="Sugar_transporter_CS"/>
</dbReference>
<feature type="transmembrane region" description="Helical" evidence="5">
    <location>
        <begin position="279"/>
        <end position="300"/>
    </location>
</feature>
<evidence type="ECO:0000256" key="2">
    <source>
        <dbReference type="ARBA" id="ARBA00022692"/>
    </source>
</evidence>